<feature type="region of interest" description="Disordered" evidence="6">
    <location>
        <begin position="1"/>
        <end position="45"/>
    </location>
</feature>
<feature type="region of interest" description="Disordered" evidence="6">
    <location>
        <begin position="291"/>
        <end position="318"/>
    </location>
</feature>
<evidence type="ECO:0000256" key="7">
    <source>
        <dbReference type="SAM" id="Phobius"/>
    </source>
</evidence>
<keyword evidence="2" id="KW-0132">Cell division</keyword>
<dbReference type="AlphaFoldDB" id="A0A9D1I9I8"/>
<evidence type="ECO:0000256" key="5">
    <source>
        <dbReference type="ARBA" id="ARBA00023306"/>
    </source>
</evidence>
<dbReference type="PANTHER" id="PTHR37820">
    <property type="entry name" value="CELL DIVISION PROTEIN DIVIB"/>
    <property type="match status" value="1"/>
</dbReference>
<dbReference type="EMBL" id="DVMM01000193">
    <property type="protein sequence ID" value="HIU30362.1"/>
    <property type="molecule type" value="Genomic_DNA"/>
</dbReference>
<name>A0A9D1I9I8_9CLOT</name>
<evidence type="ECO:0000256" key="3">
    <source>
        <dbReference type="ARBA" id="ARBA00022692"/>
    </source>
</evidence>
<evidence type="ECO:0000256" key="1">
    <source>
        <dbReference type="ARBA" id="ARBA00022475"/>
    </source>
</evidence>
<organism evidence="8 9">
    <name type="scientific">Candidatus Egerieisoma faecipullorum</name>
    <dbReference type="NCBI Taxonomy" id="2840963"/>
    <lineage>
        <taxon>Bacteria</taxon>
        <taxon>Bacillati</taxon>
        <taxon>Bacillota</taxon>
        <taxon>Clostridia</taxon>
        <taxon>Eubacteriales</taxon>
        <taxon>Clostridiaceae</taxon>
        <taxon>Clostridiaceae incertae sedis</taxon>
        <taxon>Candidatus Egerieisoma</taxon>
    </lineage>
</organism>
<dbReference type="GO" id="GO:0051301">
    <property type="term" value="P:cell division"/>
    <property type="evidence" value="ECO:0007669"/>
    <property type="project" value="UniProtKB-KW"/>
</dbReference>
<comment type="caution">
    <text evidence="8">The sequence shown here is derived from an EMBL/GenBank/DDBJ whole genome shotgun (WGS) entry which is preliminary data.</text>
</comment>
<protein>
    <recommendedName>
        <fullName evidence="10">Cell division protein FtsQ</fullName>
    </recommendedName>
</protein>
<dbReference type="PANTHER" id="PTHR37820:SF1">
    <property type="entry name" value="CELL DIVISION PROTEIN FTSQ"/>
    <property type="match status" value="1"/>
</dbReference>
<accession>A0A9D1I9I8</accession>
<reference evidence="8" key="1">
    <citation type="submission" date="2020-10" db="EMBL/GenBank/DDBJ databases">
        <authorList>
            <person name="Gilroy R."/>
        </authorList>
    </citation>
    <scope>NUCLEOTIDE SEQUENCE</scope>
    <source>
        <strain evidence="8">CHK195-4489</strain>
    </source>
</reference>
<evidence type="ECO:0008006" key="10">
    <source>
        <dbReference type="Google" id="ProtNLM"/>
    </source>
</evidence>
<reference evidence="8" key="2">
    <citation type="journal article" date="2021" name="PeerJ">
        <title>Extensive microbial diversity within the chicken gut microbiome revealed by metagenomics and culture.</title>
        <authorList>
            <person name="Gilroy R."/>
            <person name="Ravi A."/>
            <person name="Getino M."/>
            <person name="Pursley I."/>
            <person name="Horton D.L."/>
            <person name="Alikhan N.F."/>
            <person name="Baker D."/>
            <person name="Gharbi K."/>
            <person name="Hall N."/>
            <person name="Watson M."/>
            <person name="Adriaenssens E.M."/>
            <person name="Foster-Nyarko E."/>
            <person name="Jarju S."/>
            <person name="Secka A."/>
            <person name="Antonio M."/>
            <person name="Oren A."/>
            <person name="Chaudhuri R.R."/>
            <person name="La Ragione R."/>
            <person name="Hildebrand F."/>
            <person name="Pallen M.J."/>
        </authorList>
    </citation>
    <scope>NUCLEOTIDE SEQUENCE</scope>
    <source>
        <strain evidence="8">CHK195-4489</strain>
    </source>
</reference>
<keyword evidence="1" id="KW-1003">Cell membrane</keyword>
<dbReference type="Proteomes" id="UP000824089">
    <property type="component" value="Unassembled WGS sequence"/>
</dbReference>
<evidence type="ECO:0000256" key="6">
    <source>
        <dbReference type="SAM" id="MobiDB-lite"/>
    </source>
</evidence>
<dbReference type="InterPro" id="IPR050487">
    <property type="entry name" value="FtsQ_DivIB"/>
</dbReference>
<dbReference type="GO" id="GO:0005886">
    <property type="term" value="C:plasma membrane"/>
    <property type="evidence" value="ECO:0007669"/>
    <property type="project" value="TreeGrafter"/>
</dbReference>
<feature type="transmembrane region" description="Helical" evidence="7">
    <location>
        <begin position="54"/>
        <end position="74"/>
    </location>
</feature>
<evidence type="ECO:0000256" key="2">
    <source>
        <dbReference type="ARBA" id="ARBA00022618"/>
    </source>
</evidence>
<keyword evidence="3 7" id="KW-0812">Transmembrane</keyword>
<keyword evidence="4 7" id="KW-1133">Transmembrane helix</keyword>
<feature type="compositionally biased region" description="Basic and acidic residues" evidence="6">
    <location>
        <begin position="14"/>
        <end position="23"/>
    </location>
</feature>
<gene>
    <name evidence="8" type="ORF">IAD50_08725</name>
</gene>
<evidence type="ECO:0000313" key="9">
    <source>
        <dbReference type="Proteomes" id="UP000824089"/>
    </source>
</evidence>
<evidence type="ECO:0000313" key="8">
    <source>
        <dbReference type="EMBL" id="HIU30362.1"/>
    </source>
</evidence>
<proteinExistence type="predicted"/>
<evidence type="ECO:0000256" key="4">
    <source>
        <dbReference type="ARBA" id="ARBA00022989"/>
    </source>
</evidence>
<keyword evidence="7" id="KW-0472">Membrane</keyword>
<keyword evidence="5" id="KW-0131">Cell cycle</keyword>
<sequence length="318" mass="35214">MRQRNAVMGTQYRAAEKSGDRASARRPSRNREAGQSQNAHQRRGKKKFSVRKRILLIVFAAVAITVILLLSPIFSISEIRISAVSLYSSEELLSSFDGLKGKNGFLSLLQSTSFSDLDDLFRLRFGSKEESLLFDYPLIKNIVVRYDLPDTIVVEIEERTPVMVTESDGMYLHIDSEGYLLGTYTQADQLDMPVIRGIRISDYKIGTSVAGGKDRATDDAIKICSTMKQLSMLSYIDIIDVSDYNEIWMYCAPSLSIKFGSADDIGRKLSYIKGIIDSGYDGNSNGTLDLSAGGNPVFKNNESAQEAPETPQAPETAQ</sequence>